<sequence>MNKANSLIPSSTKDMRISIRVHNSAFIDINGESIPVFYGTPECPPVISATVTLETDHECVADELEILYSAVATYKAPGQGWMKYEFIAKFSKFDMAKTTILCCSQEVWVLNSVLLYDDDPSTLTQPITVQAAWKKSTLSVSLTLPSDTLSMAQVVPITVRMSPFSKGKYYGKKIVVSGAYFALREKVDGQANGFSSKFTNTRNVITLPIRDGWPETAGPWERTVSLTMPTSPGVSPDSKTKYMDITHSLALVMKVKAEGEKEFLIQESEIKAPVHIVVPRHVTENDGYLLRAYLLASTDLDPTQDNLSYDLPQYQSIQ</sequence>
<gene>
    <name evidence="1" type="ORF">BGZ80_005487</name>
</gene>
<organism evidence="1 2">
    <name type="scientific">Entomortierella chlamydospora</name>
    <dbReference type="NCBI Taxonomy" id="101097"/>
    <lineage>
        <taxon>Eukaryota</taxon>
        <taxon>Fungi</taxon>
        <taxon>Fungi incertae sedis</taxon>
        <taxon>Mucoromycota</taxon>
        <taxon>Mortierellomycotina</taxon>
        <taxon>Mortierellomycetes</taxon>
        <taxon>Mortierellales</taxon>
        <taxon>Mortierellaceae</taxon>
        <taxon>Entomortierella</taxon>
    </lineage>
</organism>
<dbReference type="EMBL" id="JAAAID010000270">
    <property type="protein sequence ID" value="KAG0019646.1"/>
    <property type="molecule type" value="Genomic_DNA"/>
</dbReference>
<dbReference type="Proteomes" id="UP000703661">
    <property type="component" value="Unassembled WGS sequence"/>
</dbReference>
<protein>
    <submittedName>
        <fullName evidence="1">Uncharacterized protein</fullName>
    </submittedName>
</protein>
<comment type="caution">
    <text evidence="1">The sequence shown here is derived from an EMBL/GenBank/DDBJ whole genome shotgun (WGS) entry which is preliminary data.</text>
</comment>
<evidence type="ECO:0000313" key="1">
    <source>
        <dbReference type="EMBL" id="KAG0019646.1"/>
    </source>
</evidence>
<keyword evidence="2" id="KW-1185">Reference proteome</keyword>
<dbReference type="AlphaFoldDB" id="A0A9P6N0P0"/>
<accession>A0A9P6N0P0</accession>
<proteinExistence type="predicted"/>
<evidence type="ECO:0000313" key="2">
    <source>
        <dbReference type="Proteomes" id="UP000703661"/>
    </source>
</evidence>
<reference evidence="1" key="1">
    <citation type="journal article" date="2020" name="Fungal Divers.">
        <title>Resolving the Mortierellaceae phylogeny through synthesis of multi-gene phylogenetics and phylogenomics.</title>
        <authorList>
            <person name="Vandepol N."/>
            <person name="Liber J."/>
            <person name="Desiro A."/>
            <person name="Na H."/>
            <person name="Kennedy M."/>
            <person name="Barry K."/>
            <person name="Grigoriev I.V."/>
            <person name="Miller A.N."/>
            <person name="O'Donnell K."/>
            <person name="Stajich J.E."/>
            <person name="Bonito G."/>
        </authorList>
    </citation>
    <scope>NUCLEOTIDE SEQUENCE</scope>
    <source>
        <strain evidence="1">NRRL 2769</strain>
    </source>
</reference>
<name>A0A9P6N0P0_9FUNG</name>